<evidence type="ECO:0000313" key="2">
    <source>
        <dbReference type="EMBL" id="BAY56854.1"/>
    </source>
</evidence>
<feature type="domain" description="Glycosyl transferase family 1" evidence="1">
    <location>
        <begin position="182"/>
        <end position="347"/>
    </location>
</feature>
<dbReference type="EMBL" id="AP018203">
    <property type="protein sequence ID" value="BAY56854.1"/>
    <property type="molecule type" value="Genomic_DNA"/>
</dbReference>
<dbReference type="PANTHER" id="PTHR45947:SF3">
    <property type="entry name" value="SULFOQUINOVOSYL TRANSFERASE SQD2"/>
    <property type="match status" value="1"/>
</dbReference>
<dbReference type="InterPro" id="IPR001296">
    <property type="entry name" value="Glyco_trans_1"/>
</dbReference>
<dbReference type="InterPro" id="IPR050194">
    <property type="entry name" value="Glycosyltransferase_grp1"/>
</dbReference>
<dbReference type="AlphaFoldDB" id="A0A1Z4JJF8"/>
<dbReference type="PANTHER" id="PTHR45947">
    <property type="entry name" value="SULFOQUINOVOSYL TRANSFERASE SQD2"/>
    <property type="match status" value="1"/>
</dbReference>
<evidence type="ECO:0000259" key="1">
    <source>
        <dbReference type="Pfam" id="PF00534"/>
    </source>
</evidence>
<dbReference type="Gene3D" id="3.40.50.2000">
    <property type="entry name" value="Glycogen Phosphorylase B"/>
    <property type="match status" value="2"/>
</dbReference>
<dbReference type="Proteomes" id="UP000217895">
    <property type="component" value="Chromosome"/>
</dbReference>
<reference evidence="2 3" key="1">
    <citation type="submission" date="2017-06" db="EMBL/GenBank/DDBJ databases">
        <title>Genome sequencing of cyanobaciteial culture collection at National Institute for Environmental Studies (NIES).</title>
        <authorList>
            <person name="Hirose Y."/>
            <person name="Shimura Y."/>
            <person name="Fujisawa T."/>
            <person name="Nakamura Y."/>
            <person name="Kawachi M."/>
        </authorList>
    </citation>
    <scope>NUCLEOTIDE SEQUENCE [LARGE SCALE GENOMIC DNA]</scope>
    <source>
        <strain evidence="2 3">NIES-2135</strain>
    </source>
</reference>
<protein>
    <submittedName>
        <fullName evidence="2">Glycosyl transferase, group 1 family protein</fullName>
    </submittedName>
</protein>
<accession>A0A1Z4JJF8</accession>
<name>A0A1Z4JJF8_LEPBY</name>
<keyword evidence="2" id="KW-0808">Transferase</keyword>
<keyword evidence="3" id="KW-1185">Reference proteome</keyword>
<evidence type="ECO:0000313" key="3">
    <source>
        <dbReference type="Proteomes" id="UP000217895"/>
    </source>
</evidence>
<dbReference type="SUPFAM" id="SSF53756">
    <property type="entry name" value="UDP-Glycosyltransferase/glycogen phosphorylase"/>
    <property type="match status" value="1"/>
</dbReference>
<organism evidence="2 3">
    <name type="scientific">Leptolyngbya boryana NIES-2135</name>
    <dbReference type="NCBI Taxonomy" id="1973484"/>
    <lineage>
        <taxon>Bacteria</taxon>
        <taxon>Bacillati</taxon>
        <taxon>Cyanobacteriota</taxon>
        <taxon>Cyanophyceae</taxon>
        <taxon>Leptolyngbyales</taxon>
        <taxon>Leptolyngbyaceae</taxon>
        <taxon>Leptolyngbya group</taxon>
        <taxon>Leptolyngbya</taxon>
    </lineage>
</organism>
<gene>
    <name evidence="2" type="ORF">NIES2135_37160</name>
</gene>
<proteinExistence type="predicted"/>
<dbReference type="GO" id="GO:0016757">
    <property type="term" value="F:glycosyltransferase activity"/>
    <property type="evidence" value="ECO:0007669"/>
    <property type="project" value="InterPro"/>
</dbReference>
<sequence length="387" mass="44169">MKLLIINHSCTIPVVQQFYAEVERQTGWEITIVVPSNWQDEYNRVRTVERWKDFTGQLISLPVWKSGSIPLHIYRSLFFNLLRDLAPDFIYVHQEPYALVTLQIYLANYLTIRKSIGFFTWQNIFKNYPVPFRQMERWILKHTDVMFPGSHSAEAVMRKKGFTGQSVLLPSGIDPAIYYPREQQSRPDEILIGYVGRIVEQKGLKTLLLALGEIAHLPWRFVLIGSGEFEPEFDQIARSLNLSDRIEKHGFVPFTETPNYLSELDILVLPSETRSNWKEQFGRVIIEAMACGTAVVGSDSGEIPYLIQATQGGVVFPEGDAIALARSLERLIVEPELRVSLAETGRNSVHQNYTNALLAHRFAEAIKNQVEFDPKSQRSGVQSFPSP</sequence>
<dbReference type="Pfam" id="PF00534">
    <property type="entry name" value="Glycos_transf_1"/>
    <property type="match status" value="1"/>
</dbReference>